<reference evidence="1 2" key="1">
    <citation type="submission" date="2016-10" db="EMBL/GenBank/DDBJ databases">
        <authorList>
            <person name="Varghese N."/>
            <person name="Submissions S."/>
        </authorList>
    </citation>
    <scope>NUCLEOTIDE SEQUENCE [LARGE SCALE GENOMIC DNA]</scope>
    <source>
        <strain evidence="1 2">DSM 9169</strain>
    </source>
</reference>
<evidence type="ECO:0000313" key="2">
    <source>
        <dbReference type="Proteomes" id="UP000198976"/>
    </source>
</evidence>
<keyword evidence="2" id="KW-1185">Reference proteome</keyword>
<protein>
    <submittedName>
        <fullName evidence="1">Uncharacterized protein</fullName>
    </submittedName>
</protein>
<name>A0ABY0VC33_9ACTO</name>
<dbReference type="Proteomes" id="UP000198976">
    <property type="component" value="Chromosome I"/>
</dbReference>
<evidence type="ECO:0000313" key="1">
    <source>
        <dbReference type="EMBL" id="SDU07128.1"/>
    </source>
</evidence>
<dbReference type="EMBL" id="LT629792">
    <property type="protein sequence ID" value="SDU07128.1"/>
    <property type="molecule type" value="Genomic_DNA"/>
</dbReference>
<dbReference type="RefSeq" id="WP_058237490.1">
    <property type="nucleotide sequence ID" value="NZ_LT629792.1"/>
</dbReference>
<accession>A0ABY0VC33</accession>
<sequence length="75" mass="7954">MSGEIDAVLRSLWSVSEDMDGLVATLSAIECPSWQGPTADLARREFNAVVTDAMWAQQVVGDAARNSVLMCPVGG</sequence>
<proteinExistence type="predicted"/>
<gene>
    <name evidence="1" type="ORF">SAMN04489714_1986</name>
</gene>
<organism evidence="1 2">
    <name type="scientific">Schaalia radingae</name>
    <dbReference type="NCBI Taxonomy" id="131110"/>
    <lineage>
        <taxon>Bacteria</taxon>
        <taxon>Bacillati</taxon>
        <taxon>Actinomycetota</taxon>
        <taxon>Actinomycetes</taxon>
        <taxon>Actinomycetales</taxon>
        <taxon>Actinomycetaceae</taxon>
        <taxon>Schaalia</taxon>
    </lineage>
</organism>